<evidence type="ECO:0000256" key="4">
    <source>
        <dbReference type="ARBA" id="ARBA00023014"/>
    </source>
</evidence>
<feature type="binding site" evidence="6">
    <location>
        <position position="292"/>
    </location>
    <ligand>
        <name>(3R)-3-methyl-D-ornithine</name>
        <dbReference type="ChEBI" id="CHEBI:64642"/>
    </ligand>
</feature>
<dbReference type="RefSeq" id="WP_089757709.1">
    <property type="nucleotide sequence ID" value="NZ_FNGO01000001.1"/>
</dbReference>
<evidence type="ECO:0000256" key="1">
    <source>
        <dbReference type="ARBA" id="ARBA00022691"/>
    </source>
</evidence>
<feature type="binding site" evidence="6">
    <location>
        <position position="250"/>
    </location>
    <ligand>
        <name>(3R)-3-methyl-D-ornithine</name>
        <dbReference type="ChEBI" id="CHEBI:64642"/>
    </ligand>
</feature>
<dbReference type="InterPro" id="IPR023891">
    <property type="entry name" value="Pyrrolys_PylB"/>
</dbReference>
<proteinExistence type="predicted"/>
<evidence type="ECO:0000256" key="5">
    <source>
        <dbReference type="PIRSR" id="PIRSR004762-1"/>
    </source>
</evidence>
<dbReference type="SFLD" id="SFLDG01280">
    <property type="entry name" value="HydE/PylB-like"/>
    <property type="match status" value="1"/>
</dbReference>
<dbReference type="InterPro" id="IPR058240">
    <property type="entry name" value="rSAM_sf"/>
</dbReference>
<dbReference type="GO" id="GO:0071524">
    <property type="term" value="P:pyrrolysine biosynthetic process"/>
    <property type="evidence" value="ECO:0007669"/>
    <property type="project" value="InterPro"/>
</dbReference>
<dbReference type="PANTHER" id="PTHR43726:SF1">
    <property type="entry name" value="BIOTIN SYNTHASE"/>
    <property type="match status" value="1"/>
</dbReference>
<dbReference type="Pfam" id="PF04055">
    <property type="entry name" value="Radical_SAM"/>
    <property type="match status" value="1"/>
</dbReference>
<name>A0A1G9HBB8_9FIRM</name>
<accession>A0A1G9HBB8</accession>
<dbReference type="AlphaFoldDB" id="A0A1G9HBB8"/>
<feature type="binding site" evidence="6">
    <location>
        <position position="184"/>
    </location>
    <ligand>
        <name>(3R)-3-methyl-D-ornithine</name>
        <dbReference type="ChEBI" id="CHEBI:64642"/>
    </ligand>
</feature>
<feature type="binding site" evidence="5">
    <location>
        <position position="87"/>
    </location>
    <ligand>
        <name>[4Fe-4S] cluster</name>
        <dbReference type="ChEBI" id="CHEBI:49883"/>
        <note>4Fe-4S-S-AdoMet</note>
    </ligand>
</feature>
<dbReference type="SMART" id="SM00729">
    <property type="entry name" value="Elp3"/>
    <property type="match status" value="1"/>
</dbReference>
<dbReference type="InterPro" id="IPR034422">
    <property type="entry name" value="HydE/PylB-like"/>
</dbReference>
<comment type="cofactor">
    <cofactor evidence="5">
        <name>[4Fe-4S] cluster</name>
        <dbReference type="ChEBI" id="CHEBI:49883"/>
    </cofactor>
    <text evidence="5">Binds 1 [4Fe-4S] cluster. The cluster is coordinated with 3 cysteines and an exchangeable S-adenosyl-L-methionine.</text>
</comment>
<organism evidence="8 9">
    <name type="scientific">Halarsenatibacter silvermanii</name>
    <dbReference type="NCBI Taxonomy" id="321763"/>
    <lineage>
        <taxon>Bacteria</taxon>
        <taxon>Bacillati</taxon>
        <taxon>Bacillota</taxon>
        <taxon>Clostridia</taxon>
        <taxon>Halanaerobiales</taxon>
        <taxon>Halarsenatibacteraceae</taxon>
        <taxon>Halarsenatibacter</taxon>
    </lineage>
</organism>
<dbReference type="InterPro" id="IPR006638">
    <property type="entry name" value="Elp3/MiaA/NifB-like_rSAM"/>
</dbReference>
<keyword evidence="3 5" id="KW-0408">Iron</keyword>
<dbReference type="SUPFAM" id="SSF102114">
    <property type="entry name" value="Radical SAM enzymes"/>
    <property type="match status" value="1"/>
</dbReference>
<dbReference type="SFLD" id="SFLDS00029">
    <property type="entry name" value="Radical_SAM"/>
    <property type="match status" value="1"/>
</dbReference>
<evidence type="ECO:0000256" key="6">
    <source>
        <dbReference type="PIRSR" id="PIRSR004762-2"/>
    </source>
</evidence>
<dbReference type="PROSITE" id="PS51918">
    <property type="entry name" value="RADICAL_SAM"/>
    <property type="match status" value="1"/>
</dbReference>
<dbReference type="NCBIfam" id="TIGR03910">
    <property type="entry name" value="pyrrolys_PylB"/>
    <property type="match status" value="1"/>
</dbReference>
<keyword evidence="4 5" id="KW-0411">Iron-sulfur</keyword>
<evidence type="ECO:0000313" key="9">
    <source>
        <dbReference type="Proteomes" id="UP000199476"/>
    </source>
</evidence>
<dbReference type="SFLD" id="SFLDF00349">
    <property type="entry name" value="3-methylornithine_synthase_(Py"/>
    <property type="match status" value="1"/>
</dbReference>
<dbReference type="EMBL" id="FNGO01000001">
    <property type="protein sequence ID" value="SDL10135.1"/>
    <property type="molecule type" value="Genomic_DNA"/>
</dbReference>
<dbReference type="STRING" id="321763.SAMN04488692_101162"/>
<dbReference type="InterPro" id="IPR007197">
    <property type="entry name" value="rSAM"/>
</dbReference>
<reference evidence="8 9" key="1">
    <citation type="submission" date="2016-10" db="EMBL/GenBank/DDBJ databases">
        <authorList>
            <person name="de Groot N.N."/>
        </authorList>
    </citation>
    <scope>NUCLEOTIDE SEQUENCE [LARGE SCALE GENOMIC DNA]</scope>
    <source>
        <strain evidence="8 9">SLAS-1</strain>
    </source>
</reference>
<keyword evidence="5" id="KW-0004">4Fe-4S</keyword>
<dbReference type="PANTHER" id="PTHR43726">
    <property type="entry name" value="3-METHYLORNITHINE SYNTHASE"/>
    <property type="match status" value="1"/>
</dbReference>
<dbReference type="GO" id="GO:0051539">
    <property type="term" value="F:4 iron, 4 sulfur cluster binding"/>
    <property type="evidence" value="ECO:0007669"/>
    <property type="project" value="UniProtKB-KW"/>
</dbReference>
<feature type="binding site" evidence="6">
    <location>
        <position position="125"/>
    </location>
    <ligand>
        <name>(3R)-3-methyl-D-ornithine</name>
        <dbReference type="ChEBI" id="CHEBI:64642"/>
    </ligand>
</feature>
<evidence type="ECO:0000259" key="7">
    <source>
        <dbReference type="PROSITE" id="PS51918"/>
    </source>
</evidence>
<feature type="binding site" evidence="6">
    <location>
        <position position="161"/>
    </location>
    <ligand>
        <name>(3R)-3-methyl-D-ornithine</name>
        <dbReference type="ChEBI" id="CHEBI:64642"/>
    </ligand>
</feature>
<evidence type="ECO:0000256" key="3">
    <source>
        <dbReference type="ARBA" id="ARBA00023004"/>
    </source>
</evidence>
<evidence type="ECO:0000256" key="2">
    <source>
        <dbReference type="ARBA" id="ARBA00022723"/>
    </source>
</evidence>
<evidence type="ECO:0000313" key="8">
    <source>
        <dbReference type="EMBL" id="SDL10135.1"/>
    </source>
</evidence>
<feature type="domain" description="Radical SAM core" evidence="7">
    <location>
        <begin position="69"/>
        <end position="294"/>
    </location>
</feature>
<feature type="binding site" evidence="6">
    <location>
        <position position="313"/>
    </location>
    <ligand>
        <name>(3R)-3-methyl-D-ornithine</name>
        <dbReference type="ChEBI" id="CHEBI:64642"/>
    </ligand>
</feature>
<keyword evidence="2" id="KW-0479">Metal-binding</keyword>
<feature type="binding site" evidence="6">
    <location>
        <position position="186"/>
    </location>
    <ligand>
        <name>S-adenosyl-L-methionine</name>
        <dbReference type="ChEBI" id="CHEBI:59789"/>
    </ligand>
</feature>
<dbReference type="GO" id="GO:0046872">
    <property type="term" value="F:metal ion binding"/>
    <property type="evidence" value="ECO:0007669"/>
    <property type="project" value="UniProtKB-KW"/>
</dbReference>
<keyword evidence="1 5" id="KW-0949">S-adenosyl-L-methionine</keyword>
<dbReference type="GO" id="GO:0016740">
    <property type="term" value="F:transferase activity"/>
    <property type="evidence" value="ECO:0007669"/>
    <property type="project" value="TreeGrafter"/>
</dbReference>
<dbReference type="CDD" id="cd01335">
    <property type="entry name" value="Radical_SAM"/>
    <property type="match status" value="1"/>
</dbReference>
<dbReference type="OrthoDB" id="9775764at2"/>
<dbReference type="PIRSF" id="PIRSF004762">
    <property type="entry name" value="CHP00423"/>
    <property type="match status" value="1"/>
</dbReference>
<feature type="binding site" evidence="5">
    <location>
        <position position="90"/>
    </location>
    <ligand>
        <name>[4Fe-4S] cluster</name>
        <dbReference type="ChEBI" id="CHEBI:49883"/>
        <note>4Fe-4S-S-AdoMet</note>
    </ligand>
</feature>
<feature type="binding site" evidence="6">
    <location>
        <position position="89"/>
    </location>
    <ligand>
        <name>S-adenosyl-L-methionine</name>
        <dbReference type="ChEBI" id="CHEBI:59789"/>
    </ligand>
</feature>
<feature type="binding site" evidence="6">
    <location>
        <position position="314"/>
    </location>
    <ligand>
        <name>(3R)-3-methyl-D-ornithine</name>
        <dbReference type="ChEBI" id="CHEBI:64642"/>
    </ligand>
</feature>
<feature type="binding site" evidence="6">
    <location>
        <position position="205"/>
    </location>
    <ligand>
        <name>S-adenosyl-L-methionine</name>
        <dbReference type="ChEBI" id="CHEBI:59789"/>
    </ligand>
</feature>
<dbReference type="SFLD" id="SFLDG01060">
    <property type="entry name" value="BATS_domain_containing"/>
    <property type="match status" value="1"/>
</dbReference>
<feature type="binding site" evidence="5">
    <location>
        <position position="83"/>
    </location>
    <ligand>
        <name>[4Fe-4S] cluster</name>
        <dbReference type="ChEBI" id="CHEBI:49883"/>
        <note>4Fe-4S-S-AdoMet</note>
    </ligand>
</feature>
<dbReference type="InterPro" id="IPR013785">
    <property type="entry name" value="Aldolase_TIM"/>
</dbReference>
<keyword evidence="9" id="KW-1185">Reference proteome</keyword>
<feature type="binding site" evidence="6">
    <location>
        <position position="197"/>
    </location>
    <ligand>
        <name>S-adenosyl-L-methionine</name>
        <dbReference type="ChEBI" id="CHEBI:59789"/>
    </ligand>
</feature>
<sequence>MTEKNSRSHEPSKSGTTGGQKLEYILKKALRQEPLNKSEMEFILTRRDNEVRKQIFRAARRLRKRHFGRKIFAYGFVYFSTHCRNSCSFCFYRSSNQQSPRYRKDKSEVLKIARSLAEAGVHLIDLTMGEDPRYYEKNGFEELIELVSELKSETGLPIMISPGRVPDKELSKLFKAGADWYACYQETHSRELFKNLRTGQDYDRRLQVKKQAAETGFLIEEGMLLGTGETCADRARSILMMQKLEVDQGRAMSLVPQKGTPLAENSEPERNEELMTIAAIRLANPDIQIPASLDVEGIKGLIPRLKAGASVVTSLIPPASGLKGVSSAELDIEGGGRGLKAVRQKLAESGLDLELAELEDYKKWMKSRKDSARCGREAG</sequence>
<protein>
    <submittedName>
        <fullName evidence="8">Pyrrolysine biosynthesis protein PylB</fullName>
    </submittedName>
</protein>
<gene>
    <name evidence="8" type="ORF">SAMN04488692_101162</name>
</gene>
<dbReference type="Proteomes" id="UP000199476">
    <property type="component" value="Unassembled WGS sequence"/>
</dbReference>
<dbReference type="Gene3D" id="3.20.20.70">
    <property type="entry name" value="Aldolase class I"/>
    <property type="match status" value="1"/>
</dbReference>